<evidence type="ECO:0000256" key="2">
    <source>
        <dbReference type="ARBA" id="ARBA00022741"/>
    </source>
</evidence>
<dbReference type="PANTHER" id="PTHR48102">
    <property type="entry name" value="ATP-DEPENDENT CLP PROTEASE ATP-BINDING SUBUNIT CLPX-LIKE, MITOCHONDRIAL-RELATED"/>
    <property type="match status" value="1"/>
</dbReference>
<keyword evidence="5 6" id="KW-0143">Chaperone</keyword>
<dbReference type="GO" id="GO:0008270">
    <property type="term" value="F:zinc ion binding"/>
    <property type="evidence" value="ECO:0007669"/>
    <property type="project" value="UniProtKB-UniRule"/>
</dbReference>
<dbReference type="GO" id="GO:0051082">
    <property type="term" value="F:unfolded protein binding"/>
    <property type="evidence" value="ECO:0007669"/>
    <property type="project" value="UniProtKB-UniRule"/>
</dbReference>
<keyword evidence="4 6" id="KW-0067">ATP-binding</keyword>
<dbReference type="GO" id="GO:0140662">
    <property type="term" value="F:ATP-dependent protein folding chaperone"/>
    <property type="evidence" value="ECO:0007669"/>
    <property type="project" value="InterPro"/>
</dbReference>
<dbReference type="HAMAP" id="MF_00175">
    <property type="entry name" value="ClpX"/>
    <property type="match status" value="1"/>
</dbReference>
<evidence type="ECO:0000256" key="6">
    <source>
        <dbReference type="HAMAP-Rule" id="MF_00175"/>
    </source>
</evidence>
<evidence type="ECO:0000256" key="1">
    <source>
        <dbReference type="ARBA" id="ARBA00022723"/>
    </source>
</evidence>
<dbReference type="NCBIfam" id="NF003745">
    <property type="entry name" value="PRK05342.1"/>
    <property type="match status" value="1"/>
</dbReference>
<dbReference type="InterPro" id="IPR019489">
    <property type="entry name" value="Clp_ATPase_C"/>
</dbReference>
<protein>
    <recommendedName>
        <fullName evidence="6">ATP-dependent Clp protease ATP-binding subunit ClpX</fullName>
    </recommendedName>
</protein>
<comment type="subunit">
    <text evidence="6">Component of the ClpX-ClpP complex. Forms a hexameric ring that, in the presence of ATP, binds to fourteen ClpP subunits assembled into a disk-like structure with a central cavity, resembling the structure of eukaryotic proteasomes.</text>
</comment>
<dbReference type="GO" id="GO:0008233">
    <property type="term" value="F:peptidase activity"/>
    <property type="evidence" value="ECO:0007669"/>
    <property type="project" value="UniProtKB-KW"/>
</dbReference>
<proteinExistence type="inferred from homology"/>
<dbReference type="SUPFAM" id="SSF52540">
    <property type="entry name" value="P-loop containing nucleoside triphosphate hydrolases"/>
    <property type="match status" value="1"/>
</dbReference>
<dbReference type="SMART" id="SM00994">
    <property type="entry name" value="zf-C4_ClpX"/>
    <property type="match status" value="1"/>
</dbReference>
<evidence type="ECO:0000256" key="4">
    <source>
        <dbReference type="ARBA" id="ARBA00022840"/>
    </source>
</evidence>
<dbReference type="Gene3D" id="3.40.50.300">
    <property type="entry name" value="P-loop containing nucleotide triphosphate hydrolases"/>
    <property type="match status" value="1"/>
</dbReference>
<feature type="binding site" evidence="6 7">
    <location>
        <position position="32"/>
    </location>
    <ligand>
        <name>Zn(2+)</name>
        <dbReference type="ChEBI" id="CHEBI:29105"/>
    </ligand>
</feature>
<keyword evidence="2 6" id="KW-0547">Nucleotide-binding</keyword>
<dbReference type="InterPro" id="IPR027417">
    <property type="entry name" value="P-loop_NTPase"/>
</dbReference>
<dbReference type="Pfam" id="PF10431">
    <property type="entry name" value="ClpB_D2-small"/>
    <property type="match status" value="1"/>
</dbReference>
<dbReference type="InterPro" id="IPR004487">
    <property type="entry name" value="Clp_protease_ATP-bd_su_ClpX"/>
</dbReference>
<evidence type="ECO:0000256" key="3">
    <source>
        <dbReference type="ARBA" id="ARBA00022833"/>
    </source>
</evidence>
<dbReference type="EMBL" id="WHYR01000001">
    <property type="protein sequence ID" value="MQL50814.1"/>
    <property type="molecule type" value="Genomic_DNA"/>
</dbReference>
<dbReference type="CDD" id="cd19497">
    <property type="entry name" value="RecA-like_ClpX"/>
    <property type="match status" value="1"/>
</dbReference>
<evidence type="ECO:0000256" key="5">
    <source>
        <dbReference type="ARBA" id="ARBA00023186"/>
    </source>
</evidence>
<dbReference type="InterPro" id="IPR010603">
    <property type="entry name" value="Znf_CppX_C4"/>
</dbReference>
<comment type="function">
    <text evidence="6">ATP-dependent specificity component of the Clp protease. It directs the protease to specific substrates. Can perform chaperone functions in the absence of ClpP.</text>
</comment>
<evidence type="ECO:0000313" key="9">
    <source>
        <dbReference type="EMBL" id="MQL50814.1"/>
    </source>
</evidence>
<dbReference type="InterPro" id="IPR046425">
    <property type="entry name" value="ClpX_bact"/>
</dbReference>
<dbReference type="InterPro" id="IPR059188">
    <property type="entry name" value="Znf_CLPX-like"/>
</dbReference>
<dbReference type="PANTHER" id="PTHR48102:SF7">
    <property type="entry name" value="ATP-DEPENDENT CLP PROTEASE ATP-BINDING SUBUNIT CLPX-LIKE, MITOCHONDRIAL"/>
    <property type="match status" value="1"/>
</dbReference>
<dbReference type="GO" id="GO:0005524">
    <property type="term" value="F:ATP binding"/>
    <property type="evidence" value="ECO:0007669"/>
    <property type="project" value="UniProtKB-UniRule"/>
</dbReference>
<feature type="binding site" evidence="6 7">
    <location>
        <position position="13"/>
    </location>
    <ligand>
        <name>Zn(2+)</name>
        <dbReference type="ChEBI" id="CHEBI:29105"/>
    </ligand>
</feature>
<keyword evidence="10" id="KW-1185">Reference proteome</keyword>
<dbReference type="InterPro" id="IPR003593">
    <property type="entry name" value="AAA+_ATPase"/>
</dbReference>
<dbReference type="SMART" id="SM01086">
    <property type="entry name" value="ClpB_D2-small"/>
    <property type="match status" value="1"/>
</dbReference>
<gene>
    <name evidence="6 9" type="primary">clpX</name>
    <name evidence="9" type="ORF">GFC01_00660</name>
</gene>
<dbReference type="InterPro" id="IPR003959">
    <property type="entry name" value="ATPase_AAA_core"/>
</dbReference>
<dbReference type="OrthoDB" id="9804062at2"/>
<dbReference type="Gene3D" id="1.10.8.60">
    <property type="match status" value="1"/>
</dbReference>
<feature type="binding site" evidence="6 7">
    <location>
        <position position="35"/>
    </location>
    <ligand>
        <name>Zn(2+)</name>
        <dbReference type="ChEBI" id="CHEBI:29105"/>
    </ligand>
</feature>
<dbReference type="AlphaFoldDB" id="A0A6N7ILM1"/>
<dbReference type="InterPro" id="IPR038366">
    <property type="entry name" value="Znf_CppX_C4_sf"/>
</dbReference>
<keyword evidence="9" id="KW-0645">Protease</keyword>
<dbReference type="GO" id="GO:0016887">
    <property type="term" value="F:ATP hydrolysis activity"/>
    <property type="evidence" value="ECO:0007669"/>
    <property type="project" value="InterPro"/>
</dbReference>
<dbReference type="SMART" id="SM00382">
    <property type="entry name" value="AAA"/>
    <property type="match status" value="1"/>
</dbReference>
<evidence type="ECO:0000259" key="8">
    <source>
        <dbReference type="PROSITE" id="PS51902"/>
    </source>
</evidence>
<dbReference type="Gene3D" id="6.20.220.10">
    <property type="entry name" value="ClpX chaperone, C4-type zinc finger domain"/>
    <property type="match status" value="1"/>
</dbReference>
<dbReference type="Pfam" id="PF07724">
    <property type="entry name" value="AAA_2"/>
    <property type="match status" value="1"/>
</dbReference>
<organism evidence="9 10">
    <name type="scientific">Desulfofundulus thermobenzoicus</name>
    <dbReference type="NCBI Taxonomy" id="29376"/>
    <lineage>
        <taxon>Bacteria</taxon>
        <taxon>Bacillati</taxon>
        <taxon>Bacillota</taxon>
        <taxon>Clostridia</taxon>
        <taxon>Eubacteriales</taxon>
        <taxon>Peptococcaceae</taxon>
        <taxon>Desulfofundulus</taxon>
    </lineage>
</organism>
<accession>A0A6N7ILM1</accession>
<evidence type="ECO:0000313" key="10">
    <source>
        <dbReference type="Proteomes" id="UP000441717"/>
    </source>
</evidence>
<dbReference type="GO" id="GO:0051603">
    <property type="term" value="P:proteolysis involved in protein catabolic process"/>
    <property type="evidence" value="ECO:0007669"/>
    <property type="project" value="TreeGrafter"/>
</dbReference>
<dbReference type="FunFam" id="3.40.50.300:FF:000005">
    <property type="entry name" value="ATP-dependent Clp protease ATP-binding subunit ClpX"/>
    <property type="match status" value="1"/>
</dbReference>
<dbReference type="GO" id="GO:0051301">
    <property type="term" value="P:cell division"/>
    <property type="evidence" value="ECO:0007669"/>
    <property type="project" value="TreeGrafter"/>
</dbReference>
<dbReference type="SUPFAM" id="SSF57716">
    <property type="entry name" value="Glucocorticoid receptor-like (DNA-binding domain)"/>
    <property type="match status" value="1"/>
</dbReference>
<keyword evidence="1 6" id="KW-0479">Metal-binding</keyword>
<dbReference type="InterPro" id="IPR050052">
    <property type="entry name" value="ATP-dep_Clp_protease_ClpX"/>
</dbReference>
<dbReference type="FunFam" id="1.10.8.60:FF:000002">
    <property type="entry name" value="ATP-dependent Clp protease ATP-binding subunit ClpX"/>
    <property type="match status" value="1"/>
</dbReference>
<keyword evidence="9" id="KW-0378">Hydrolase</keyword>
<feature type="domain" description="ClpX-type ZB" evidence="8">
    <location>
        <begin position="1"/>
        <end position="51"/>
    </location>
</feature>
<dbReference type="RefSeq" id="WP_152944718.1">
    <property type="nucleotide sequence ID" value="NZ_WHYR01000001.1"/>
</dbReference>
<feature type="binding site" evidence="6">
    <location>
        <begin position="114"/>
        <end position="121"/>
    </location>
    <ligand>
        <name>ATP</name>
        <dbReference type="ChEBI" id="CHEBI:30616"/>
    </ligand>
</feature>
<keyword evidence="3 6" id="KW-0862">Zinc</keyword>
<dbReference type="Pfam" id="PF06689">
    <property type="entry name" value="zf-C4_ClpX"/>
    <property type="match status" value="1"/>
</dbReference>
<name>A0A6N7ILM1_9FIRM</name>
<dbReference type="NCBIfam" id="TIGR00382">
    <property type="entry name" value="clpX"/>
    <property type="match status" value="1"/>
</dbReference>
<dbReference type="Proteomes" id="UP000441717">
    <property type="component" value="Unassembled WGS sequence"/>
</dbReference>
<dbReference type="GO" id="GO:0046983">
    <property type="term" value="F:protein dimerization activity"/>
    <property type="evidence" value="ECO:0007669"/>
    <property type="project" value="UniProtKB-UniRule"/>
</dbReference>
<dbReference type="GO" id="GO:0009376">
    <property type="term" value="C:HslUV protease complex"/>
    <property type="evidence" value="ECO:0007669"/>
    <property type="project" value="TreeGrafter"/>
</dbReference>
<dbReference type="PROSITE" id="PS51902">
    <property type="entry name" value="CLPX_ZB"/>
    <property type="match status" value="1"/>
</dbReference>
<feature type="binding site" evidence="6 7">
    <location>
        <position position="10"/>
    </location>
    <ligand>
        <name>Zn(2+)</name>
        <dbReference type="ChEBI" id="CHEBI:29105"/>
    </ligand>
</feature>
<sequence>MFNDKGQLKCSFCGKLQDQVKKLVAGPGVYICDECIELCNEIIEEELNEDLGLDLSDIPKPREIKDILDQYVIGQESAKKSLAVAVYNHYKRINLGGKIDDVELQKSNIVMLGPTGCGKTLLAQTLARLLNVPFAIADATSLTEAGYVGEDVENILLKLIQAADYDVEKAEKGIVYIDEIDKIARKSENPSITRDVSGEGVQQALLKILEGTVASVPPQGGRKHPHQEFIQLDTTNILFICGGAFDGIEKIIMNRIGRKAMGFGADIQARRERKIGEILSHILPEDLLKYGLIPEFVGRLPIIVTLDALDEDALIRILTEPRNALVKQYEKLFELDGVTLEFHPDALKTVAQEALKRNTGARGLRAILEDVMLEVMYDIPSRDDITKVIITRETILKKEKPLLVAVDRKKKKEETA</sequence>
<comment type="similarity">
    <text evidence="6 7">Belongs to the ClpX chaperone family.</text>
</comment>
<evidence type="ECO:0000256" key="7">
    <source>
        <dbReference type="PROSITE-ProRule" id="PRU01250"/>
    </source>
</evidence>
<reference evidence="9 10" key="1">
    <citation type="submission" date="2019-10" db="EMBL/GenBank/DDBJ databases">
        <title>Comparative genomics of sulfur disproportionating microorganisms.</title>
        <authorList>
            <person name="Ward L.M."/>
            <person name="Bertran E."/>
            <person name="Johnston D."/>
        </authorList>
    </citation>
    <scope>NUCLEOTIDE SEQUENCE [LARGE SCALE GENOMIC DNA]</scope>
    <source>
        <strain evidence="9 10">DSM 14055</strain>
    </source>
</reference>
<comment type="caution">
    <text evidence="9">The sequence shown here is derived from an EMBL/GenBank/DDBJ whole genome shotgun (WGS) entry which is preliminary data.</text>
</comment>